<organism evidence="3 4">
    <name type="scientific">Asparagus officinalis</name>
    <name type="common">Garden asparagus</name>
    <dbReference type="NCBI Taxonomy" id="4686"/>
    <lineage>
        <taxon>Eukaryota</taxon>
        <taxon>Viridiplantae</taxon>
        <taxon>Streptophyta</taxon>
        <taxon>Embryophyta</taxon>
        <taxon>Tracheophyta</taxon>
        <taxon>Spermatophyta</taxon>
        <taxon>Magnoliopsida</taxon>
        <taxon>Liliopsida</taxon>
        <taxon>Asparagales</taxon>
        <taxon>Asparagaceae</taxon>
        <taxon>Asparagoideae</taxon>
        <taxon>Asparagus</taxon>
    </lineage>
</organism>
<feature type="compositionally biased region" description="Basic and acidic residues" evidence="2">
    <location>
        <begin position="573"/>
        <end position="587"/>
    </location>
</feature>
<reference evidence="4" key="1">
    <citation type="journal article" date="2017" name="Nat. Commun.">
        <title>The asparagus genome sheds light on the origin and evolution of a young Y chromosome.</title>
        <authorList>
            <person name="Harkess A."/>
            <person name="Zhou J."/>
            <person name="Xu C."/>
            <person name="Bowers J.E."/>
            <person name="Van der Hulst R."/>
            <person name="Ayyampalayam S."/>
            <person name="Mercati F."/>
            <person name="Riccardi P."/>
            <person name="McKain M.R."/>
            <person name="Kakrana A."/>
            <person name="Tang H."/>
            <person name="Ray J."/>
            <person name="Groenendijk J."/>
            <person name="Arikit S."/>
            <person name="Mathioni S.M."/>
            <person name="Nakano M."/>
            <person name="Shan H."/>
            <person name="Telgmann-Rauber A."/>
            <person name="Kanno A."/>
            <person name="Yue Z."/>
            <person name="Chen H."/>
            <person name="Li W."/>
            <person name="Chen Y."/>
            <person name="Xu X."/>
            <person name="Zhang Y."/>
            <person name="Luo S."/>
            <person name="Chen H."/>
            <person name="Gao J."/>
            <person name="Mao Z."/>
            <person name="Pires J.C."/>
            <person name="Luo M."/>
            <person name="Kudrna D."/>
            <person name="Wing R.A."/>
            <person name="Meyers B.C."/>
            <person name="Yi K."/>
            <person name="Kong H."/>
            <person name="Lavrijsen P."/>
            <person name="Sunseri F."/>
            <person name="Falavigna A."/>
            <person name="Ye Y."/>
            <person name="Leebens-Mack J.H."/>
            <person name="Chen G."/>
        </authorList>
    </citation>
    <scope>NUCLEOTIDE SEQUENCE [LARGE SCALE GENOMIC DNA]</scope>
    <source>
        <strain evidence="4">cv. DH0086</strain>
    </source>
</reference>
<dbReference type="SUPFAM" id="SSF48452">
    <property type="entry name" value="TPR-like"/>
    <property type="match status" value="1"/>
</dbReference>
<dbReference type="InterPro" id="IPR011990">
    <property type="entry name" value="TPR-like_helical_dom_sf"/>
</dbReference>
<evidence type="ECO:0000313" key="4">
    <source>
        <dbReference type="Proteomes" id="UP000243459"/>
    </source>
</evidence>
<dbReference type="AlphaFoldDB" id="A0A5P1FMH7"/>
<feature type="compositionally biased region" description="Basic and acidic residues" evidence="2">
    <location>
        <begin position="1"/>
        <end position="14"/>
    </location>
</feature>
<dbReference type="GO" id="GO:0017148">
    <property type="term" value="P:negative regulation of translation"/>
    <property type="evidence" value="ECO:0007669"/>
    <property type="project" value="TreeGrafter"/>
</dbReference>
<protein>
    <recommendedName>
        <fullName evidence="5">CCR4-NOT transcription complex subunit 10</fullName>
    </recommendedName>
</protein>
<feature type="compositionally biased region" description="Polar residues" evidence="2">
    <location>
        <begin position="220"/>
        <end position="234"/>
    </location>
</feature>
<feature type="region of interest" description="Disordered" evidence="2">
    <location>
        <begin position="558"/>
        <end position="605"/>
    </location>
</feature>
<dbReference type="OMA" id="RAVVNFY"/>
<dbReference type="GO" id="GO:0006402">
    <property type="term" value="P:mRNA catabolic process"/>
    <property type="evidence" value="ECO:0007669"/>
    <property type="project" value="TreeGrafter"/>
</dbReference>
<name>A0A5P1FMH7_ASPOF</name>
<feature type="compositionally biased region" description="Low complexity" evidence="2">
    <location>
        <begin position="235"/>
        <end position="255"/>
    </location>
</feature>
<keyword evidence="4" id="KW-1185">Reference proteome</keyword>
<feature type="compositionally biased region" description="Polar residues" evidence="2">
    <location>
        <begin position="588"/>
        <end position="605"/>
    </location>
</feature>
<proteinExistence type="inferred from homology"/>
<evidence type="ECO:0000313" key="3">
    <source>
        <dbReference type="EMBL" id="ONK78943.1"/>
    </source>
</evidence>
<evidence type="ECO:0008006" key="5">
    <source>
        <dbReference type="Google" id="ProtNLM"/>
    </source>
</evidence>
<dbReference type="OrthoDB" id="25157at2759"/>
<dbReference type="Gene3D" id="1.25.40.10">
    <property type="entry name" value="Tetratricopeptide repeat domain"/>
    <property type="match status" value="1"/>
</dbReference>
<dbReference type="Gramene" id="ONK78943">
    <property type="protein sequence ID" value="ONK78943"/>
    <property type="gene ID" value="A4U43_C01F1270"/>
</dbReference>
<feature type="region of interest" description="Disordered" evidence="2">
    <location>
        <begin position="220"/>
        <end position="255"/>
    </location>
</feature>
<dbReference type="PANTHER" id="PTHR12979:SF5">
    <property type="entry name" value="CCR4-NOT TRANSCRIPTION COMPLEX SUBUNIT 10"/>
    <property type="match status" value="1"/>
</dbReference>
<gene>
    <name evidence="3" type="ORF">A4U43_C01F1270</name>
</gene>
<feature type="region of interest" description="Disordered" evidence="2">
    <location>
        <begin position="1"/>
        <end position="20"/>
    </location>
</feature>
<comment type="similarity">
    <text evidence="1">Belongs to the CNOT10 family.</text>
</comment>
<evidence type="ECO:0000256" key="2">
    <source>
        <dbReference type="SAM" id="MobiDB-lite"/>
    </source>
</evidence>
<dbReference type="InterPro" id="IPR039740">
    <property type="entry name" value="CNOT10"/>
</dbReference>
<dbReference type="PANTHER" id="PTHR12979">
    <property type="entry name" value="CCR4-NOT TRANSCRIPTION COMPLEX SUBUNIT 10"/>
    <property type="match status" value="1"/>
</dbReference>
<sequence length="813" mass="89787">MKMESRDSTAEDGRSSPVTSGLAKEAGALFSSGRFSECVDVLNQLLLKKEGDPKVLHNIAVAEYFRDGCSDPRKLLHVLNKVKKRSEELAHSLGKQVDSIGNLNNVSVSKGNGNNLYQLSAADTSSVARADEFDTSIITLNTAIILYHLHEYARAFSILEPLYQNIDPIDETIALHVCLLLLDIALASHDAPRAADVIQYLEKCFGVGCMANHCDNGNTTQQQSPNPGGTTSTMSNSSLPDASSSDSSSNVNENSLSGALSDDALEFESLYSTLDGSSQNLGRPSKASADRAAPAIELKLKMHLYKVRLFLLSRNLKAAKREVKLAMNMARGRDSSTELLLKSQLEYAHGNHRKAVKLLMTSSNGTEPGVLIVFNNNLGCIHYQLRSHHTSGLFFSKALKASLSLSSEKPLKLSTFSQGRSLHIIYNCGIQNLACGKPLVAARCFGKASLVFSDTPLQQPTFLWLRLAECCLLAFEKGLLRPSREDIIRVHVAGSGRWRQLVVDDLNSRNGYYKTEKGDVCKLSLPFARYCLQNALLLLNKNEEKIIKYGASVTPLNEEPDQVKSGKNSNHKTTTEESKAHLNRDSKGNNGTLDSNSTLQSSTATYEDMQREEKYVIKQAVLGALAYVELCLENPLKALSYSKSLLELPHCSETYFFLSHIYAAEALCWLNRSKEAAEHLSVSLKGSGNVELPYKKEDREKWSKKRVAGDFEDSKNYLPPKTMRDESQDSFLKPEEARGVTFINFSAMFAVQGDTERASTFASEALSLLPKHPKALLMAVYIDLLREKTQEALSKLKQFNHVRYLSSDIRASS</sequence>
<dbReference type="Proteomes" id="UP000243459">
    <property type="component" value="Chromosome 1"/>
</dbReference>
<evidence type="ECO:0000256" key="1">
    <source>
        <dbReference type="ARBA" id="ARBA00010080"/>
    </source>
</evidence>
<dbReference type="GO" id="GO:0030014">
    <property type="term" value="C:CCR4-NOT complex"/>
    <property type="evidence" value="ECO:0007669"/>
    <property type="project" value="InterPro"/>
</dbReference>
<accession>A0A5P1FMH7</accession>
<dbReference type="EMBL" id="CM007381">
    <property type="protein sequence ID" value="ONK78943.1"/>
    <property type="molecule type" value="Genomic_DNA"/>
</dbReference>